<proteinExistence type="predicted"/>
<dbReference type="EMBL" id="BGPR01001312">
    <property type="protein sequence ID" value="GBM50831.1"/>
    <property type="molecule type" value="Genomic_DNA"/>
</dbReference>
<reference evidence="1 2" key="1">
    <citation type="journal article" date="2019" name="Sci. Rep.">
        <title>Orb-weaving spider Araneus ventricosus genome elucidates the spidroin gene catalogue.</title>
        <authorList>
            <person name="Kono N."/>
            <person name="Nakamura H."/>
            <person name="Ohtoshi R."/>
            <person name="Moran D.A.P."/>
            <person name="Shinohara A."/>
            <person name="Yoshida Y."/>
            <person name="Fujiwara M."/>
            <person name="Mori M."/>
            <person name="Tomita M."/>
            <person name="Arakawa K."/>
        </authorList>
    </citation>
    <scope>NUCLEOTIDE SEQUENCE [LARGE SCALE GENOMIC DNA]</scope>
</reference>
<accession>A0A4Y2GBT2</accession>
<name>A0A4Y2GBT2_ARAVE</name>
<evidence type="ECO:0000313" key="2">
    <source>
        <dbReference type="Proteomes" id="UP000499080"/>
    </source>
</evidence>
<protein>
    <submittedName>
        <fullName evidence="1">Uncharacterized protein</fullName>
    </submittedName>
</protein>
<comment type="caution">
    <text evidence="1">The sequence shown here is derived from an EMBL/GenBank/DDBJ whole genome shotgun (WGS) entry which is preliminary data.</text>
</comment>
<dbReference type="Proteomes" id="UP000499080">
    <property type="component" value="Unassembled WGS sequence"/>
</dbReference>
<dbReference type="AlphaFoldDB" id="A0A4Y2GBT2"/>
<evidence type="ECO:0000313" key="1">
    <source>
        <dbReference type="EMBL" id="GBM50831.1"/>
    </source>
</evidence>
<sequence length="104" mass="12041">MCYREDGWLESLQEYCFLYLPNFSDNLVYPTHDCQPTLLCVRLYKGSRGKRTSPTRKRNAGHPAPKTAFIVLPNVTQKARMGLNKQNRKKSSVLQSTIQCRFTK</sequence>
<organism evidence="1 2">
    <name type="scientific">Araneus ventricosus</name>
    <name type="common">Orbweaver spider</name>
    <name type="synonym">Epeira ventricosa</name>
    <dbReference type="NCBI Taxonomy" id="182803"/>
    <lineage>
        <taxon>Eukaryota</taxon>
        <taxon>Metazoa</taxon>
        <taxon>Ecdysozoa</taxon>
        <taxon>Arthropoda</taxon>
        <taxon>Chelicerata</taxon>
        <taxon>Arachnida</taxon>
        <taxon>Araneae</taxon>
        <taxon>Araneomorphae</taxon>
        <taxon>Entelegynae</taxon>
        <taxon>Araneoidea</taxon>
        <taxon>Araneidae</taxon>
        <taxon>Araneus</taxon>
    </lineage>
</organism>
<gene>
    <name evidence="1" type="ORF">AVEN_140941_1</name>
</gene>
<keyword evidence="2" id="KW-1185">Reference proteome</keyword>